<dbReference type="EMBL" id="JAAGUZ010000046">
    <property type="protein sequence ID" value="NEW46247.1"/>
    <property type="molecule type" value="Genomic_DNA"/>
</dbReference>
<evidence type="ECO:0008006" key="7">
    <source>
        <dbReference type="Google" id="ProtNLM"/>
    </source>
</evidence>
<comment type="caution">
    <text evidence="3">The sequence shown here is derived from an EMBL/GenBank/DDBJ whole genome shotgun (WGS) entry which is preliminary data.</text>
</comment>
<evidence type="ECO:0000313" key="3">
    <source>
        <dbReference type="EMBL" id="NEW46247.1"/>
    </source>
</evidence>
<feature type="signal peptide" evidence="2">
    <location>
        <begin position="1"/>
        <end position="30"/>
    </location>
</feature>
<evidence type="ECO:0000313" key="6">
    <source>
        <dbReference type="Proteomes" id="UP000470876"/>
    </source>
</evidence>
<protein>
    <recommendedName>
        <fullName evidence="7">Lipoprotein</fullName>
    </recommendedName>
</protein>
<feature type="compositionally biased region" description="Low complexity" evidence="1">
    <location>
        <begin position="32"/>
        <end position="48"/>
    </location>
</feature>
<name>A0A6P1D719_9NOCA</name>
<sequence>MTSNGSRRTGRTAAVGACVAAAIGLLSACAEPSEPTPVTTTTTAARTESPQERDRRIREQLIELGCTTNACIQIYFGCRDGYITGPDCDFYRRHPL</sequence>
<organism evidence="3 5">
    <name type="scientific">Nocardia cyriacigeorgica</name>
    <dbReference type="NCBI Taxonomy" id="135487"/>
    <lineage>
        <taxon>Bacteria</taxon>
        <taxon>Bacillati</taxon>
        <taxon>Actinomycetota</taxon>
        <taxon>Actinomycetes</taxon>
        <taxon>Mycobacteriales</taxon>
        <taxon>Nocardiaceae</taxon>
        <taxon>Nocardia</taxon>
    </lineage>
</organism>
<evidence type="ECO:0000313" key="4">
    <source>
        <dbReference type="EMBL" id="NEW58723.1"/>
    </source>
</evidence>
<keyword evidence="6" id="KW-1185">Reference proteome</keyword>
<dbReference type="AlphaFoldDB" id="A0A6P1D719"/>
<keyword evidence="2" id="KW-0732">Signal</keyword>
<evidence type="ECO:0000313" key="5">
    <source>
        <dbReference type="Proteomes" id="UP000468928"/>
    </source>
</evidence>
<evidence type="ECO:0000256" key="2">
    <source>
        <dbReference type="SAM" id="SignalP"/>
    </source>
</evidence>
<dbReference type="Proteomes" id="UP000470876">
    <property type="component" value="Unassembled WGS sequence"/>
</dbReference>
<dbReference type="RefSeq" id="WP_163823562.1">
    <property type="nucleotide sequence ID" value="NZ_JAAGUX010000063.1"/>
</dbReference>
<evidence type="ECO:0000256" key="1">
    <source>
        <dbReference type="SAM" id="MobiDB-lite"/>
    </source>
</evidence>
<dbReference type="PROSITE" id="PS51257">
    <property type="entry name" value="PROKAR_LIPOPROTEIN"/>
    <property type="match status" value="1"/>
</dbReference>
<proteinExistence type="predicted"/>
<feature type="region of interest" description="Disordered" evidence="1">
    <location>
        <begin position="32"/>
        <end position="54"/>
    </location>
</feature>
<feature type="chain" id="PRO_5026987233" description="Lipoprotein" evidence="2">
    <location>
        <begin position="31"/>
        <end position="96"/>
    </location>
</feature>
<accession>A0A6P1D719</accession>
<dbReference type="Proteomes" id="UP000468928">
    <property type="component" value="Unassembled WGS sequence"/>
</dbReference>
<dbReference type="EMBL" id="JAAGUX010000063">
    <property type="protein sequence ID" value="NEW58723.1"/>
    <property type="molecule type" value="Genomic_DNA"/>
</dbReference>
<gene>
    <name evidence="3" type="ORF">GV789_17565</name>
    <name evidence="4" type="ORF">GV794_24235</name>
</gene>
<reference evidence="5 6" key="1">
    <citation type="submission" date="2020-01" db="EMBL/GenBank/DDBJ databases">
        <title>Genetics and antimicrobial susceptibilities of Nocardia species isolated from the soil; a comparison with species isolated from humans.</title>
        <authorList>
            <person name="Carrasco G."/>
            <person name="Monzon S."/>
            <person name="Sansegundo M."/>
            <person name="Garcia E."/>
            <person name="Garrido N."/>
            <person name="Medina M.J."/>
            <person name="Villalon P."/>
            <person name="Ramirez-Arocha A.C."/>
            <person name="Jimenez P."/>
            <person name="Cuesta I."/>
            <person name="Valdezate S."/>
        </authorList>
    </citation>
    <scope>NUCLEOTIDE SEQUENCE [LARGE SCALE GENOMIC DNA]</scope>
    <source>
        <strain evidence="3 5">CNM20110639</strain>
        <strain evidence="4 6">CNM20110649</strain>
    </source>
</reference>